<dbReference type="SUPFAM" id="SSF53474">
    <property type="entry name" value="alpha/beta-Hydrolases"/>
    <property type="match status" value="1"/>
</dbReference>
<dbReference type="Gene3D" id="3.40.50.1820">
    <property type="entry name" value="alpha/beta hydrolase"/>
    <property type="match status" value="1"/>
</dbReference>
<evidence type="ECO:0000259" key="1">
    <source>
        <dbReference type="Pfam" id="PF01738"/>
    </source>
</evidence>
<dbReference type="AlphaFoldDB" id="A0A4R5U9V2"/>
<dbReference type="RefSeq" id="WP_133317983.1">
    <property type="nucleotide sequence ID" value="NZ_SMTL01000007.1"/>
</dbReference>
<comment type="caution">
    <text evidence="2">The sequence shown here is derived from an EMBL/GenBank/DDBJ whole genome shotgun (WGS) entry which is preliminary data.</text>
</comment>
<dbReference type="InterPro" id="IPR029058">
    <property type="entry name" value="AB_hydrolase_fold"/>
</dbReference>
<name>A0A4R5U9V2_9HYPH</name>
<dbReference type="Pfam" id="PF01738">
    <property type="entry name" value="DLH"/>
    <property type="match status" value="1"/>
</dbReference>
<sequence length="128" mass="13481">MGFAAHLPASGEVMVVGYSSGAIFAEALLSIVPERFAGAVLLRPEPLSSNFRFPGMPAKPILIVAGKHDERRRHDDAAVLTQQLKKAGAVVSLHVVDAGHGWAGRNTDVTLARSCLATVATDQRALLA</sequence>
<gene>
    <name evidence="2" type="ORF">E2F50_20205</name>
</gene>
<proteinExistence type="predicted"/>
<dbReference type="InterPro" id="IPR002925">
    <property type="entry name" value="Dienelactn_hydro"/>
</dbReference>
<dbReference type="EMBL" id="SMTL01000007">
    <property type="protein sequence ID" value="TDK31267.1"/>
    <property type="molecule type" value="Genomic_DNA"/>
</dbReference>
<evidence type="ECO:0000313" key="3">
    <source>
        <dbReference type="Proteomes" id="UP000295238"/>
    </source>
</evidence>
<dbReference type="Proteomes" id="UP000295238">
    <property type="component" value="Unassembled WGS sequence"/>
</dbReference>
<accession>A0A4R5U9V2</accession>
<dbReference type="GO" id="GO:0016787">
    <property type="term" value="F:hydrolase activity"/>
    <property type="evidence" value="ECO:0007669"/>
    <property type="project" value="InterPro"/>
</dbReference>
<reference evidence="2 3" key="1">
    <citation type="submission" date="2019-03" db="EMBL/GenBank/DDBJ databases">
        <title>Rhizobium sp. nov., an bacterium isolated from biocrust in Mu Us Desert.</title>
        <authorList>
            <person name="Lixiong L."/>
        </authorList>
    </citation>
    <scope>NUCLEOTIDE SEQUENCE [LARGE SCALE GENOMIC DNA]</scope>
    <source>
        <strain evidence="2 3">SPY-1</strain>
    </source>
</reference>
<protein>
    <recommendedName>
        <fullName evidence="1">Dienelactone hydrolase domain-containing protein</fullName>
    </recommendedName>
</protein>
<feature type="domain" description="Dienelactone hydrolase" evidence="1">
    <location>
        <begin position="7"/>
        <end position="108"/>
    </location>
</feature>
<keyword evidence="3" id="KW-1185">Reference proteome</keyword>
<organism evidence="2 3">
    <name type="scientific">Rhizobium deserti</name>
    <dbReference type="NCBI Taxonomy" id="2547961"/>
    <lineage>
        <taxon>Bacteria</taxon>
        <taxon>Pseudomonadati</taxon>
        <taxon>Pseudomonadota</taxon>
        <taxon>Alphaproteobacteria</taxon>
        <taxon>Hyphomicrobiales</taxon>
        <taxon>Rhizobiaceae</taxon>
        <taxon>Rhizobium/Agrobacterium group</taxon>
        <taxon>Rhizobium</taxon>
    </lineage>
</organism>
<evidence type="ECO:0000313" key="2">
    <source>
        <dbReference type="EMBL" id="TDK31267.1"/>
    </source>
</evidence>